<proteinExistence type="inferred from homology"/>
<dbReference type="InterPro" id="IPR037034">
    <property type="entry name" value="RNA_pol_Rpb2_2_sf"/>
</dbReference>
<dbReference type="SUPFAM" id="SSF64484">
    <property type="entry name" value="beta and beta-prime subunits of DNA dependent RNA-polymerase"/>
    <property type="match status" value="1"/>
</dbReference>
<comment type="function">
    <text evidence="1 7 9">DNA-dependent RNA polymerase catalyzes the transcription of DNA into RNA using the four ribonucleoside triphosphates as substrates.</text>
</comment>
<dbReference type="GO" id="GO:0003677">
    <property type="term" value="F:DNA binding"/>
    <property type="evidence" value="ECO:0007669"/>
    <property type="project" value="UniProtKB-UniRule"/>
</dbReference>
<evidence type="ECO:0000256" key="2">
    <source>
        <dbReference type="ARBA" id="ARBA00022478"/>
    </source>
</evidence>
<comment type="similarity">
    <text evidence="7 8">Belongs to the RNA polymerase beta chain family.</text>
</comment>
<dbReference type="CDD" id="cd00653">
    <property type="entry name" value="RNA_pol_B_RPB2"/>
    <property type="match status" value="1"/>
</dbReference>
<dbReference type="PROSITE" id="PS01166">
    <property type="entry name" value="RNA_POL_BETA"/>
    <property type="match status" value="1"/>
</dbReference>
<dbReference type="Pfam" id="PF00562">
    <property type="entry name" value="RNA_pol_Rpb2_6"/>
    <property type="match status" value="1"/>
</dbReference>
<evidence type="ECO:0000256" key="7">
    <source>
        <dbReference type="HAMAP-Rule" id="MF_01321"/>
    </source>
</evidence>
<organism evidence="16 17">
    <name type="scientific">Serpentinicella alkaliphila</name>
    <dbReference type="NCBI Taxonomy" id="1734049"/>
    <lineage>
        <taxon>Bacteria</taxon>
        <taxon>Bacillati</taxon>
        <taxon>Bacillota</taxon>
        <taxon>Clostridia</taxon>
        <taxon>Peptostreptococcales</taxon>
        <taxon>Natronincolaceae</taxon>
        <taxon>Serpentinicella</taxon>
    </lineage>
</organism>
<dbReference type="GO" id="GO:0003899">
    <property type="term" value="F:DNA-directed RNA polymerase activity"/>
    <property type="evidence" value="ECO:0007669"/>
    <property type="project" value="UniProtKB-UniRule"/>
</dbReference>
<dbReference type="Pfam" id="PF10385">
    <property type="entry name" value="RNA_pol_Rpb2_45"/>
    <property type="match status" value="1"/>
</dbReference>
<dbReference type="AlphaFoldDB" id="A0A4R2T1W0"/>
<feature type="domain" description="RNA polymerase beta subunit protrusion" evidence="13">
    <location>
        <begin position="27"/>
        <end position="474"/>
    </location>
</feature>
<comment type="caution">
    <text evidence="16">The sequence shown here is derived from an EMBL/GenBank/DDBJ whole genome shotgun (WGS) entry which is preliminary data.</text>
</comment>
<evidence type="ECO:0000259" key="12">
    <source>
        <dbReference type="Pfam" id="PF04561"/>
    </source>
</evidence>
<dbReference type="InterPro" id="IPR015712">
    <property type="entry name" value="DNA-dir_RNA_pol_su2"/>
</dbReference>
<dbReference type="Pfam" id="PF04563">
    <property type="entry name" value="RNA_pol_Rpb2_1"/>
    <property type="match status" value="1"/>
</dbReference>
<dbReference type="NCBIfam" id="NF001616">
    <property type="entry name" value="PRK00405.1"/>
    <property type="match status" value="1"/>
</dbReference>
<feature type="domain" description="RNA polymerase Rpb2" evidence="12">
    <location>
        <begin position="139"/>
        <end position="287"/>
    </location>
</feature>
<dbReference type="FunFam" id="3.90.1800.10:FF:000001">
    <property type="entry name" value="DNA-directed RNA polymerase subunit beta"/>
    <property type="match status" value="1"/>
</dbReference>
<dbReference type="Pfam" id="PF04565">
    <property type="entry name" value="RNA_pol_Rpb2_3"/>
    <property type="match status" value="1"/>
</dbReference>
<evidence type="ECO:0000256" key="4">
    <source>
        <dbReference type="ARBA" id="ARBA00022695"/>
    </source>
</evidence>
<feature type="domain" description="RNA polymerase Rpb2" evidence="11">
    <location>
        <begin position="1084"/>
        <end position="1159"/>
    </location>
</feature>
<keyword evidence="5 7" id="KW-0804">Transcription</keyword>
<dbReference type="InterPro" id="IPR042107">
    <property type="entry name" value="DNA-dir_RNA_pol_bsu_ext_1_sf"/>
</dbReference>
<dbReference type="GO" id="GO:0000428">
    <property type="term" value="C:DNA-directed RNA polymerase complex"/>
    <property type="evidence" value="ECO:0007669"/>
    <property type="project" value="UniProtKB-KW"/>
</dbReference>
<evidence type="ECO:0000256" key="8">
    <source>
        <dbReference type="RuleBase" id="RU000434"/>
    </source>
</evidence>
<gene>
    <name evidence="7" type="primary">rpoB</name>
    <name evidence="16" type="ORF">EDD79_105510</name>
</gene>
<evidence type="ECO:0000259" key="15">
    <source>
        <dbReference type="Pfam" id="PF10385"/>
    </source>
</evidence>
<dbReference type="InterPro" id="IPR007642">
    <property type="entry name" value="RNA_pol_Rpb2_2"/>
</dbReference>
<dbReference type="Pfam" id="PF04560">
    <property type="entry name" value="RNA_pol_Rpb2_7"/>
    <property type="match status" value="1"/>
</dbReference>
<comment type="catalytic activity">
    <reaction evidence="6 7 9">
        <text>RNA(n) + a ribonucleoside 5'-triphosphate = RNA(n+1) + diphosphate</text>
        <dbReference type="Rhea" id="RHEA:21248"/>
        <dbReference type="Rhea" id="RHEA-COMP:14527"/>
        <dbReference type="Rhea" id="RHEA-COMP:17342"/>
        <dbReference type="ChEBI" id="CHEBI:33019"/>
        <dbReference type="ChEBI" id="CHEBI:61557"/>
        <dbReference type="ChEBI" id="CHEBI:140395"/>
        <dbReference type="EC" id="2.7.7.6"/>
    </reaction>
</comment>
<dbReference type="Gene3D" id="2.30.150.10">
    <property type="entry name" value="DNA-directed RNA polymerase, beta subunit, external 1 domain"/>
    <property type="match status" value="1"/>
</dbReference>
<dbReference type="InterPro" id="IPR007120">
    <property type="entry name" value="DNA-dir_RNAP_su2_dom"/>
</dbReference>
<evidence type="ECO:0000256" key="9">
    <source>
        <dbReference type="RuleBase" id="RU363031"/>
    </source>
</evidence>
<dbReference type="Gene3D" id="2.40.50.150">
    <property type="match status" value="1"/>
</dbReference>
<dbReference type="Gene3D" id="2.40.270.10">
    <property type="entry name" value="DNA-directed RNA polymerase, subunit 2, domain 6"/>
    <property type="match status" value="1"/>
</dbReference>
<dbReference type="InterPro" id="IPR037033">
    <property type="entry name" value="DNA-dir_RNAP_su2_hyb_sf"/>
</dbReference>
<accession>A0A4R2T1W0</accession>
<evidence type="ECO:0000259" key="13">
    <source>
        <dbReference type="Pfam" id="PF04563"/>
    </source>
</evidence>
<dbReference type="Proteomes" id="UP000295504">
    <property type="component" value="Unassembled WGS sequence"/>
</dbReference>
<keyword evidence="17" id="KW-1185">Reference proteome</keyword>
<protein>
    <recommendedName>
        <fullName evidence="7 9">DNA-directed RNA polymerase subunit beta</fullName>
        <shortName evidence="7">RNAP subunit beta</shortName>
        <ecNumber evidence="7 9">2.7.7.6</ecNumber>
    </recommendedName>
    <alternativeName>
        <fullName evidence="7">RNA polymerase subunit beta</fullName>
    </alternativeName>
    <alternativeName>
        <fullName evidence="7">Transcriptase subunit beta</fullName>
    </alternativeName>
</protein>
<dbReference type="RefSeq" id="WP_132849629.1">
    <property type="nucleotide sequence ID" value="NZ_CP058648.1"/>
</dbReference>
<dbReference type="GO" id="GO:0032549">
    <property type="term" value="F:ribonucleoside binding"/>
    <property type="evidence" value="ECO:0007669"/>
    <property type="project" value="InterPro"/>
</dbReference>
<dbReference type="GO" id="GO:0006351">
    <property type="term" value="P:DNA-templated transcription"/>
    <property type="evidence" value="ECO:0007669"/>
    <property type="project" value="UniProtKB-UniRule"/>
</dbReference>
<evidence type="ECO:0000313" key="17">
    <source>
        <dbReference type="Proteomes" id="UP000295504"/>
    </source>
</evidence>
<comment type="subunit">
    <text evidence="7 9">The RNAP catalytic core consists of 2 alpha, 1 beta, 1 beta' and 1 omega subunit. When a sigma factor is associated with the core the holoenzyme is formed, which can initiate transcription.</text>
</comment>
<dbReference type="HAMAP" id="MF_01321">
    <property type="entry name" value="RNApol_bact_RpoB"/>
    <property type="match status" value="1"/>
</dbReference>
<dbReference type="InterPro" id="IPR007121">
    <property type="entry name" value="RNA_pol_bsu_CS"/>
</dbReference>
<dbReference type="NCBIfam" id="TIGR02013">
    <property type="entry name" value="rpoB"/>
    <property type="match status" value="1"/>
</dbReference>
<evidence type="ECO:0000256" key="6">
    <source>
        <dbReference type="ARBA" id="ARBA00048552"/>
    </source>
</evidence>
<evidence type="ECO:0000256" key="5">
    <source>
        <dbReference type="ARBA" id="ARBA00023163"/>
    </source>
</evidence>
<evidence type="ECO:0000256" key="3">
    <source>
        <dbReference type="ARBA" id="ARBA00022679"/>
    </source>
</evidence>
<evidence type="ECO:0000256" key="1">
    <source>
        <dbReference type="ARBA" id="ARBA00004026"/>
    </source>
</evidence>
<dbReference type="InterPro" id="IPR007641">
    <property type="entry name" value="RNA_pol_Rpb2_7"/>
</dbReference>
<keyword evidence="2 7" id="KW-0240">DNA-directed RNA polymerase</keyword>
<dbReference type="InterPro" id="IPR007644">
    <property type="entry name" value="RNA_pol_bsu_protrusion"/>
</dbReference>
<feature type="domain" description="RNA polymerase Rpb2" evidence="14">
    <location>
        <begin position="489"/>
        <end position="557"/>
    </location>
</feature>
<dbReference type="EMBL" id="SLYC01000055">
    <property type="protein sequence ID" value="TCP95935.1"/>
    <property type="molecule type" value="Genomic_DNA"/>
</dbReference>
<keyword evidence="3 7" id="KW-0808">Transferase</keyword>
<dbReference type="EC" id="2.7.7.6" evidence="7 9"/>
<name>A0A4R2T1W0_9FIRM</name>
<dbReference type="Gene3D" id="3.90.1100.10">
    <property type="match status" value="1"/>
</dbReference>
<reference evidence="16 17" key="1">
    <citation type="submission" date="2019-03" db="EMBL/GenBank/DDBJ databases">
        <title>Genomic Encyclopedia of Type Strains, Phase IV (KMG-IV): sequencing the most valuable type-strain genomes for metagenomic binning, comparative biology and taxonomic classification.</title>
        <authorList>
            <person name="Goeker M."/>
        </authorList>
    </citation>
    <scope>NUCLEOTIDE SEQUENCE [LARGE SCALE GENOMIC DNA]</scope>
    <source>
        <strain evidence="16 17">DSM 100013</strain>
    </source>
</reference>
<dbReference type="InterPro" id="IPR007645">
    <property type="entry name" value="RNA_pol_Rpb2_3"/>
</dbReference>
<feature type="domain" description="DNA-directed RNA polymerase beta subunit external 1" evidence="15">
    <location>
        <begin position="567"/>
        <end position="635"/>
    </location>
</feature>
<dbReference type="InterPro" id="IPR014724">
    <property type="entry name" value="RNA_pol_RPB2_OB-fold"/>
</dbReference>
<dbReference type="Gene3D" id="3.90.1110.10">
    <property type="entry name" value="RNA polymerase Rpb2, domain 2"/>
    <property type="match status" value="1"/>
</dbReference>
<evidence type="ECO:0000259" key="14">
    <source>
        <dbReference type="Pfam" id="PF04565"/>
    </source>
</evidence>
<dbReference type="Pfam" id="PF04561">
    <property type="entry name" value="RNA_pol_Rpb2_2"/>
    <property type="match status" value="2"/>
</dbReference>
<dbReference type="InterPro" id="IPR019462">
    <property type="entry name" value="DNA-dir_RNA_pol_bsu_external_1"/>
</dbReference>
<keyword evidence="4 7" id="KW-0548">Nucleotidyltransferase</keyword>
<evidence type="ECO:0000259" key="10">
    <source>
        <dbReference type="Pfam" id="PF00562"/>
    </source>
</evidence>
<dbReference type="InterPro" id="IPR010243">
    <property type="entry name" value="RNA_pol_bsu_bac"/>
</dbReference>
<evidence type="ECO:0000259" key="11">
    <source>
        <dbReference type="Pfam" id="PF04560"/>
    </source>
</evidence>
<feature type="domain" description="RNA polymerase Rpb2" evidence="12">
    <location>
        <begin position="360"/>
        <end position="430"/>
    </location>
</feature>
<evidence type="ECO:0000313" key="16">
    <source>
        <dbReference type="EMBL" id="TCP95935.1"/>
    </source>
</evidence>
<dbReference type="Gene3D" id="2.40.50.100">
    <property type="match status" value="1"/>
</dbReference>
<dbReference type="PANTHER" id="PTHR20856">
    <property type="entry name" value="DNA-DIRECTED RNA POLYMERASE I SUBUNIT 2"/>
    <property type="match status" value="1"/>
</dbReference>
<feature type="domain" description="DNA-directed RNA polymerase subunit 2 hybrid-binding" evidence="10">
    <location>
        <begin position="696"/>
        <end position="1082"/>
    </location>
</feature>
<dbReference type="Gene3D" id="3.90.1800.10">
    <property type="entry name" value="RNA polymerase alpha subunit dimerisation domain"/>
    <property type="match status" value="1"/>
</dbReference>
<sequence length="1237" mass="139066">MPHPVKVGKKERMSYSRIKEVLEAPYLIELQKESFKWFLDEGLREVLEDVSPIVDYSGNLILEFVDYHLDEKPKYDVEESKERDVTYAAALKVKVRLINKETGEVKEQEVFMGELPLMTETGTFVINGAERVIVSQLVRSPGVYYSKEIDKTGKQLFSSTVIPNRGAWLEYETDSNDIVSVRIDRTRKQPVTVLLRALGYSTNEEIKNLLGEDERVLATLDKDSTDSSESALLEIYKKLRPGEPPTLDSATNLINSLFFDAKRYDLAKVGRYKFNKKLSIANRIYNKKAAENIVDPRTGEIIVEEGQLIDREKSLFIQNIGINEARVFSEDHKVVKVIGNSFVDISEHINFNVDDLKIKEKVYYPVLQEILHKYENEDEIKEAISERMRELIPKHIIVADIISSINYAFNLAHGIGNIDDIDHLGNRRLRSVGELLQNQYRIGLSRMERVVRERMTIQDVELVTPNALINIRPVVASIKEFFGSSQLSQFMDQTNPLAELTHKRRLSALGPGGLSRERAGFEVRDVHHSHYGRMCPIETPEGPNIGLINSLSSYARVNEYGFIESPYRKVDKKRFVVSSNVEYLTADEEDLFIIAQANEPLDDEGRFANKKVTARTYFGGIDIVPFEEVDYMDVSPKQVVSIATAMIPFLENDDANRALMGSNMQRQAVPLLKPQAPVIGTGMEYKAAKDSGVVIVARNSGVIDKVTAKEIIIKTDEGTKDRYKLLKFKRSNQGTCINQKPIVKKGEIIKAGDVIADGPSTENGEIALGRNILIGFMTWEGYNYEDAILISEKLVKEDALTSIHIEEYEADARDTKLGPEEITRDIPNVSEDALKDLDERGIIRVGAEVKSGDILVGKVTPKGETELTAEERLLRAIFGEKAREVRDTSLKVPHGESGIIVDIKVFSRENGDELPPGVNELVRVYIAKKRKINVGDKIAGRHGNKGVISRVLPEEDMPFLADGTPLEIVLNPLGVPSRMNIGQVLEIHLGLAAKALGWEVATSVFDGASEIDVMDALEEAGYPREGKITLYDGRTGEPFDNPVTVGYMYMLKLHHLVDDKIHARSTGPYSLVTQQPLGGKAQFGGQRFGEMEVWALEAYGAAHTLQEILTVKSDDIVGRVKTYECIVKGENIPEPGVPESFKVLIKELQSLCLDVKVLTEEDAELEIKESIDDDISDLDLENSEFPYDSVDGELSDQEVDEDIEEDYEEEYETTDIDEEYIKDDVFDLDDYDDGYDK</sequence>
<dbReference type="OrthoDB" id="9803954at2"/>